<protein>
    <submittedName>
        <fullName evidence="6">Crp/Fnr family transcriptional regulator</fullName>
    </submittedName>
</protein>
<name>A0ABV3RGB8_9RHOB</name>
<dbReference type="CDD" id="cd00038">
    <property type="entry name" value="CAP_ED"/>
    <property type="match status" value="1"/>
</dbReference>
<reference evidence="6 7" key="1">
    <citation type="submission" date="2024-07" db="EMBL/GenBank/DDBJ databases">
        <title>Marimonas sp.nov., isolated from tidal-flat sediment.</title>
        <authorList>
            <person name="Jayan J.N."/>
            <person name="Lee S.S."/>
        </authorList>
    </citation>
    <scope>NUCLEOTIDE SEQUENCE [LARGE SCALE GENOMIC DNA]</scope>
    <source>
        <strain evidence="6 7">MJW-29</strain>
    </source>
</reference>
<evidence type="ECO:0000259" key="4">
    <source>
        <dbReference type="PROSITE" id="PS50042"/>
    </source>
</evidence>
<keyword evidence="3" id="KW-0804">Transcription</keyword>
<dbReference type="Pfam" id="PF00027">
    <property type="entry name" value="cNMP_binding"/>
    <property type="match status" value="1"/>
</dbReference>
<keyword evidence="2" id="KW-0238">DNA-binding</keyword>
<organism evidence="6 7">
    <name type="scientific">Sulfitobacter sediminis</name>
    <dbReference type="NCBI Taxonomy" id="3234186"/>
    <lineage>
        <taxon>Bacteria</taxon>
        <taxon>Pseudomonadati</taxon>
        <taxon>Pseudomonadota</taxon>
        <taxon>Alphaproteobacteria</taxon>
        <taxon>Rhodobacterales</taxon>
        <taxon>Roseobacteraceae</taxon>
        <taxon>Sulfitobacter</taxon>
    </lineage>
</organism>
<dbReference type="Gene3D" id="2.60.120.10">
    <property type="entry name" value="Jelly Rolls"/>
    <property type="match status" value="1"/>
</dbReference>
<feature type="domain" description="HTH crp-type" evidence="5">
    <location>
        <begin position="149"/>
        <end position="223"/>
    </location>
</feature>
<evidence type="ECO:0000256" key="1">
    <source>
        <dbReference type="ARBA" id="ARBA00023015"/>
    </source>
</evidence>
<gene>
    <name evidence="6" type="ORF">AB2B41_00175</name>
</gene>
<evidence type="ECO:0000313" key="6">
    <source>
        <dbReference type="EMBL" id="MEW9918004.1"/>
    </source>
</evidence>
<dbReference type="InterPro" id="IPR036390">
    <property type="entry name" value="WH_DNA-bd_sf"/>
</dbReference>
<dbReference type="PROSITE" id="PS51063">
    <property type="entry name" value="HTH_CRP_2"/>
    <property type="match status" value="1"/>
</dbReference>
<keyword evidence="1" id="KW-0805">Transcription regulation</keyword>
<dbReference type="RefSeq" id="WP_367875704.1">
    <property type="nucleotide sequence ID" value="NZ_JBFNXX010000001.1"/>
</dbReference>
<evidence type="ECO:0000256" key="2">
    <source>
        <dbReference type="ARBA" id="ARBA00023125"/>
    </source>
</evidence>
<dbReference type="InterPro" id="IPR000595">
    <property type="entry name" value="cNMP-bd_dom"/>
</dbReference>
<dbReference type="SUPFAM" id="SSF46785">
    <property type="entry name" value="Winged helix' DNA-binding domain"/>
    <property type="match status" value="1"/>
</dbReference>
<dbReference type="SUPFAM" id="SSF51206">
    <property type="entry name" value="cAMP-binding domain-like"/>
    <property type="match status" value="1"/>
</dbReference>
<sequence>MTTKCKNCPLHGKNLFKTMTSEELAAMQRFKVGELTVDAGTPILMEGSNAPQLYTVLSGMGIRDLALENGERQVINFVFPGDFIGLQAGVLGEMSHSVEARTRMRLCVFDRSEFMGFFKTNPSRGYDVTWLAAVEEHFLGEALSSIGRRNAMQSIAWALVRVFMRGDALGLVSNGEMPFAFTQRDLADALGLSLVHTNKTLKKLKERQLASWNEGVLRINDIDALAEVGVTSADTPMKRPLM</sequence>
<feature type="domain" description="Cyclic nucleotide-binding" evidence="4">
    <location>
        <begin position="15"/>
        <end position="114"/>
    </location>
</feature>
<dbReference type="PROSITE" id="PS50042">
    <property type="entry name" value="CNMP_BINDING_3"/>
    <property type="match status" value="1"/>
</dbReference>
<keyword evidence="7" id="KW-1185">Reference proteome</keyword>
<dbReference type="EMBL" id="JBFNXX010000001">
    <property type="protein sequence ID" value="MEW9918004.1"/>
    <property type="molecule type" value="Genomic_DNA"/>
</dbReference>
<dbReference type="InterPro" id="IPR018490">
    <property type="entry name" value="cNMP-bd_dom_sf"/>
</dbReference>
<dbReference type="Pfam" id="PF13545">
    <property type="entry name" value="HTH_Crp_2"/>
    <property type="match status" value="1"/>
</dbReference>
<dbReference type="InterPro" id="IPR036388">
    <property type="entry name" value="WH-like_DNA-bd_sf"/>
</dbReference>
<evidence type="ECO:0000256" key="3">
    <source>
        <dbReference type="ARBA" id="ARBA00023163"/>
    </source>
</evidence>
<dbReference type="Proteomes" id="UP001556098">
    <property type="component" value="Unassembled WGS sequence"/>
</dbReference>
<evidence type="ECO:0000313" key="7">
    <source>
        <dbReference type="Proteomes" id="UP001556098"/>
    </source>
</evidence>
<dbReference type="Gene3D" id="1.10.10.10">
    <property type="entry name" value="Winged helix-like DNA-binding domain superfamily/Winged helix DNA-binding domain"/>
    <property type="match status" value="1"/>
</dbReference>
<dbReference type="InterPro" id="IPR014710">
    <property type="entry name" value="RmlC-like_jellyroll"/>
</dbReference>
<dbReference type="InterPro" id="IPR012318">
    <property type="entry name" value="HTH_CRP"/>
</dbReference>
<accession>A0ABV3RGB8</accession>
<proteinExistence type="predicted"/>
<evidence type="ECO:0000259" key="5">
    <source>
        <dbReference type="PROSITE" id="PS51063"/>
    </source>
</evidence>
<comment type="caution">
    <text evidence="6">The sequence shown here is derived from an EMBL/GenBank/DDBJ whole genome shotgun (WGS) entry which is preliminary data.</text>
</comment>
<dbReference type="SMART" id="SM00419">
    <property type="entry name" value="HTH_CRP"/>
    <property type="match status" value="1"/>
</dbReference>